<keyword evidence="2" id="KW-1133">Transmembrane helix</keyword>
<evidence type="ECO:0000256" key="1">
    <source>
        <dbReference type="ARBA" id="ARBA00022448"/>
    </source>
</evidence>
<feature type="transmembrane region" description="Helical" evidence="2">
    <location>
        <begin position="145"/>
        <end position="163"/>
    </location>
</feature>
<dbReference type="RefSeq" id="WP_092749418.1">
    <property type="nucleotide sequence ID" value="NZ_FMYL01000010.1"/>
</dbReference>
<feature type="transmembrane region" description="Helical" evidence="2">
    <location>
        <begin position="54"/>
        <end position="75"/>
    </location>
</feature>
<feature type="transmembrane region" description="Helical" evidence="2">
    <location>
        <begin position="175"/>
        <end position="195"/>
    </location>
</feature>
<keyword evidence="4" id="KW-1185">Reference proteome</keyword>
<protein>
    <recommendedName>
        <fullName evidence="5">Permease</fullName>
    </recommendedName>
</protein>
<evidence type="ECO:0000313" key="4">
    <source>
        <dbReference type="Proteomes" id="UP000242501"/>
    </source>
</evidence>
<accession>A0A1G6J6R9</accession>
<evidence type="ECO:0008006" key="5">
    <source>
        <dbReference type="Google" id="ProtNLM"/>
    </source>
</evidence>
<dbReference type="Proteomes" id="UP000242501">
    <property type="component" value="Unassembled WGS sequence"/>
</dbReference>
<sequence>MSIGLPIFAFVFGWLIQNFSIAPHLKKFFSIVLARCFIPFIIIYNMLFYQSGSLLLILFSLATSIIVYMVCTFIFKDRLVALCASYSNIGWLGFPLALLIFGHSMSAAMIALYVGSSIFGNIWAIQAVSDVKPTWSDILKKVMQAPPMIALCLALILRLLSVQNILHDQWWLLDLYAFAKFAMVFAGMAVLGMWLSQTKVVMRDLKYSARIMLVKLAVGAVLCGLLYVLTSNIFIHTHIALLYFLFFLPPAANIVALETHYSGTGKSAQYIAAGTVVSICTIALFALIYLVFIV</sequence>
<feature type="transmembrane region" description="Helical" evidence="2">
    <location>
        <begin position="235"/>
        <end position="256"/>
    </location>
</feature>
<proteinExistence type="predicted"/>
<keyword evidence="2" id="KW-0812">Transmembrane</keyword>
<dbReference type="PANTHER" id="PTHR36838">
    <property type="entry name" value="AUXIN EFFLUX CARRIER FAMILY PROTEIN"/>
    <property type="match status" value="1"/>
</dbReference>
<dbReference type="OrthoDB" id="358752at2"/>
<dbReference type="STRING" id="1219383.SAMN05421733_11046"/>
<name>A0A1G6J6R9_9GAMM</name>
<feature type="transmembrane region" description="Helical" evidence="2">
    <location>
        <begin position="207"/>
        <end position="229"/>
    </location>
</feature>
<dbReference type="EMBL" id="FMYL01000010">
    <property type="protein sequence ID" value="SDC14562.1"/>
    <property type="molecule type" value="Genomic_DNA"/>
</dbReference>
<feature type="transmembrane region" description="Helical" evidence="2">
    <location>
        <begin position="95"/>
        <end position="124"/>
    </location>
</feature>
<gene>
    <name evidence="3" type="ORF">SAMN05421733_11046</name>
</gene>
<reference evidence="4" key="1">
    <citation type="submission" date="2016-09" db="EMBL/GenBank/DDBJ databases">
        <authorList>
            <person name="Varghese N."/>
            <person name="Submissions S."/>
        </authorList>
    </citation>
    <scope>NUCLEOTIDE SEQUENCE [LARGE SCALE GENOMIC DNA]</scope>
    <source>
        <strain evidence="4">ANC 4422</strain>
    </source>
</reference>
<organism evidence="3 4">
    <name type="scientific">Acinetobacter boissieri</name>
    <dbReference type="NCBI Taxonomy" id="1219383"/>
    <lineage>
        <taxon>Bacteria</taxon>
        <taxon>Pseudomonadati</taxon>
        <taxon>Pseudomonadota</taxon>
        <taxon>Gammaproteobacteria</taxon>
        <taxon>Moraxellales</taxon>
        <taxon>Moraxellaceae</taxon>
        <taxon>Acinetobacter</taxon>
    </lineage>
</organism>
<keyword evidence="2" id="KW-0472">Membrane</keyword>
<dbReference type="AlphaFoldDB" id="A0A1G6J6R9"/>
<evidence type="ECO:0000256" key="2">
    <source>
        <dbReference type="SAM" id="Phobius"/>
    </source>
</evidence>
<feature type="transmembrane region" description="Helical" evidence="2">
    <location>
        <begin position="268"/>
        <end position="292"/>
    </location>
</feature>
<keyword evidence="1" id="KW-0813">Transport</keyword>
<dbReference type="PANTHER" id="PTHR36838:SF3">
    <property type="entry name" value="TRANSPORTER AUXIN EFFLUX CARRIER EC FAMILY"/>
    <property type="match status" value="1"/>
</dbReference>
<feature type="transmembrane region" description="Helical" evidence="2">
    <location>
        <begin position="28"/>
        <end position="47"/>
    </location>
</feature>
<evidence type="ECO:0000313" key="3">
    <source>
        <dbReference type="EMBL" id="SDC14562.1"/>
    </source>
</evidence>